<feature type="compositionally biased region" description="Low complexity" evidence="1">
    <location>
        <begin position="261"/>
        <end position="275"/>
    </location>
</feature>
<protein>
    <recommendedName>
        <fullName evidence="4">Proteophosphoglycan ppg4</fullName>
    </recommendedName>
</protein>
<evidence type="ECO:0000256" key="1">
    <source>
        <dbReference type="SAM" id="MobiDB-lite"/>
    </source>
</evidence>
<evidence type="ECO:0000313" key="2">
    <source>
        <dbReference type="EMBL" id="PRQ70735.1"/>
    </source>
</evidence>
<dbReference type="AlphaFoldDB" id="A0A2S9ZY94"/>
<evidence type="ECO:0000313" key="3">
    <source>
        <dbReference type="Proteomes" id="UP000239560"/>
    </source>
</evidence>
<feature type="compositionally biased region" description="Polar residues" evidence="1">
    <location>
        <begin position="311"/>
        <end position="323"/>
    </location>
</feature>
<proteinExistence type="predicted"/>
<dbReference type="EMBL" id="LCTV02000014">
    <property type="protein sequence ID" value="PRQ70735.1"/>
    <property type="molecule type" value="Genomic_DNA"/>
</dbReference>
<gene>
    <name evidence="2" type="ORF">AAT19DRAFT_10892</name>
</gene>
<dbReference type="OrthoDB" id="2499658at2759"/>
<evidence type="ECO:0008006" key="4">
    <source>
        <dbReference type="Google" id="ProtNLM"/>
    </source>
</evidence>
<accession>A0A2S9ZY94</accession>
<dbReference type="Proteomes" id="UP000239560">
    <property type="component" value="Unassembled WGS sequence"/>
</dbReference>
<feature type="region of interest" description="Disordered" evidence="1">
    <location>
        <begin position="362"/>
        <end position="433"/>
    </location>
</feature>
<feature type="region of interest" description="Disordered" evidence="1">
    <location>
        <begin position="247"/>
        <end position="275"/>
    </location>
</feature>
<organism evidence="2 3">
    <name type="scientific">Rhodotorula toruloides</name>
    <name type="common">Yeast</name>
    <name type="synonym">Rhodosporidium toruloides</name>
    <dbReference type="NCBI Taxonomy" id="5286"/>
    <lineage>
        <taxon>Eukaryota</taxon>
        <taxon>Fungi</taxon>
        <taxon>Dikarya</taxon>
        <taxon>Basidiomycota</taxon>
        <taxon>Pucciniomycotina</taxon>
        <taxon>Microbotryomycetes</taxon>
        <taxon>Sporidiobolales</taxon>
        <taxon>Sporidiobolaceae</taxon>
        <taxon>Rhodotorula</taxon>
    </lineage>
</organism>
<dbReference type="Gene3D" id="1.10.340.70">
    <property type="match status" value="1"/>
</dbReference>
<sequence>MAKETTSEEVFEGLVERYLANLGPTKRGKALIDSTLFAFILDTLRDPSDTTLGDSGERYWARAHFEFVRPAGDKDGEVLGPNGDPLVRYFTINQRTRARTAEKPVAQRHEIYEIVKEAHERTNHGGRDKTYNAVKAEWSHIPKDLVTGFIKHCPTCSDDREAGSSKTAKGKQVKLPALNSLNLPCPFPPPPPASTVKLRPRKATSLPAEAKERLGMAALLVAASALSSPPLPAQATQDEQLFGSSLQSHPLVTPAPEHRWSSSSTSSLLHSPQQSPFRPMSLFDPLIKSSTSLLSEPLETSPTLSARQLTLTPASSNDGSSAQEGPLPVPWRTGESPTDFDPSFWLNDELCDDACDVWGATSPQALPDAGAGPASSPLRTAPSRPNKRRASSFDCFVSSSSADRTDEHLYGDEASEAPPTKRRRATCSPSYLR</sequence>
<comment type="caution">
    <text evidence="2">The sequence shown here is derived from an EMBL/GenBank/DDBJ whole genome shotgun (WGS) entry which is preliminary data.</text>
</comment>
<reference evidence="2 3" key="1">
    <citation type="journal article" date="2018" name="Elife">
        <title>Functional genomics of lipid metabolism in the oleaginous yeast Rhodosporidium toruloides.</title>
        <authorList>
            <person name="Coradetti S.T."/>
            <person name="Pinel D."/>
            <person name="Geiselman G."/>
            <person name="Ito M."/>
            <person name="Mondo S."/>
            <person name="Reilly M.C."/>
            <person name="Cheng Y.F."/>
            <person name="Bauer S."/>
            <person name="Grigoriev I."/>
            <person name="Gladden J.M."/>
            <person name="Simmons B.A."/>
            <person name="Brem R."/>
            <person name="Arkin A.P."/>
            <person name="Skerker J.M."/>
        </authorList>
    </citation>
    <scope>NUCLEOTIDE SEQUENCE [LARGE SCALE GENOMIC DNA]</scope>
    <source>
        <strain evidence="2 3">NBRC 0880</strain>
    </source>
</reference>
<feature type="compositionally biased region" description="Low complexity" evidence="1">
    <location>
        <begin position="392"/>
        <end position="402"/>
    </location>
</feature>
<feature type="region of interest" description="Disordered" evidence="1">
    <location>
        <begin position="311"/>
        <end position="338"/>
    </location>
</feature>
<name>A0A2S9ZY94_RHOTO</name>